<feature type="domain" description="Transglutaminase-like" evidence="1">
    <location>
        <begin position="189"/>
        <end position="259"/>
    </location>
</feature>
<dbReference type="EMBL" id="VRYZ01000010">
    <property type="protein sequence ID" value="TXS89163.1"/>
    <property type="molecule type" value="Genomic_DNA"/>
</dbReference>
<dbReference type="Proteomes" id="UP000321933">
    <property type="component" value="Unassembled WGS sequence"/>
</dbReference>
<evidence type="ECO:0000259" key="1">
    <source>
        <dbReference type="SMART" id="SM00460"/>
    </source>
</evidence>
<dbReference type="PANTHER" id="PTHR33490:SF7">
    <property type="entry name" value="BLR2979 PROTEIN"/>
    <property type="match status" value="1"/>
</dbReference>
<dbReference type="SMART" id="SM00460">
    <property type="entry name" value="TGc"/>
    <property type="match status" value="1"/>
</dbReference>
<accession>A0A5C8ZL28</accession>
<dbReference type="InterPro" id="IPR002931">
    <property type="entry name" value="Transglutaminase-like"/>
</dbReference>
<dbReference type="InterPro" id="IPR038765">
    <property type="entry name" value="Papain-like_cys_pep_sf"/>
</dbReference>
<sequence>MKYRIRHTTRYRYQGTVNQCHSVAHLLPRDTPYQLCRKAQISLQPRPALASDRRDYFGNRSYHFSVQFPHEVLEITATSEVEVTRERASLSLDFGATCADVRRQLAGTNSQDEQASEVPNATPGALLAREFQLDSPLVQAGPELADYAAPSFDDERPFLSCVRELTERIFSDFAYDPHHTDVATPLSEVIEHRRGVCQDFAHFAIGCLRSLGYPARYVSGYLETLPPPGQPKLQGSDASHAWFSVFSPAEGWCDFDPTNNLLASQQHITTAWGRDYADVTPFKGTILGGGAGHTLEVEVDVTRLEGQPG</sequence>
<evidence type="ECO:0000313" key="2">
    <source>
        <dbReference type="EMBL" id="TXS89163.1"/>
    </source>
</evidence>
<dbReference type="AlphaFoldDB" id="A0A5C8ZL28"/>
<dbReference type="Pfam" id="PF01841">
    <property type="entry name" value="Transglut_core"/>
    <property type="match status" value="1"/>
</dbReference>
<protein>
    <submittedName>
        <fullName evidence="2">Transglutaminase family protein</fullName>
    </submittedName>
</protein>
<organism evidence="2 3">
    <name type="scientific">Parahaliea aestuarii</name>
    <dbReference type="NCBI Taxonomy" id="1852021"/>
    <lineage>
        <taxon>Bacteria</taxon>
        <taxon>Pseudomonadati</taxon>
        <taxon>Pseudomonadota</taxon>
        <taxon>Gammaproteobacteria</taxon>
        <taxon>Cellvibrionales</taxon>
        <taxon>Halieaceae</taxon>
        <taxon>Parahaliea</taxon>
    </lineage>
</organism>
<reference evidence="2 3" key="1">
    <citation type="submission" date="2019-08" db="EMBL/GenBank/DDBJ databases">
        <title>Parahaliea maris sp. nov., isolated from the surface seawater.</title>
        <authorList>
            <person name="Liu Y."/>
        </authorList>
    </citation>
    <scope>NUCLEOTIDE SEQUENCE [LARGE SCALE GENOMIC DNA]</scope>
    <source>
        <strain evidence="2 3">S2-26</strain>
    </source>
</reference>
<dbReference type="OrthoDB" id="5438043at2"/>
<gene>
    <name evidence="2" type="ORF">FVW59_18745</name>
</gene>
<keyword evidence="3" id="KW-1185">Reference proteome</keyword>
<dbReference type="PANTHER" id="PTHR33490">
    <property type="entry name" value="BLR5614 PROTEIN-RELATED"/>
    <property type="match status" value="1"/>
</dbReference>
<dbReference type="SUPFAM" id="SSF54001">
    <property type="entry name" value="Cysteine proteinases"/>
    <property type="match status" value="1"/>
</dbReference>
<dbReference type="RefSeq" id="WP_148065914.1">
    <property type="nucleotide sequence ID" value="NZ_VRYZ01000010.1"/>
</dbReference>
<dbReference type="Pfam" id="PF08379">
    <property type="entry name" value="Bact_transglu_N"/>
    <property type="match status" value="1"/>
</dbReference>
<comment type="caution">
    <text evidence="2">The sequence shown here is derived from an EMBL/GenBank/DDBJ whole genome shotgun (WGS) entry which is preliminary data.</text>
</comment>
<evidence type="ECO:0000313" key="3">
    <source>
        <dbReference type="Proteomes" id="UP000321933"/>
    </source>
</evidence>
<dbReference type="InterPro" id="IPR013589">
    <property type="entry name" value="Bac_transglu_N"/>
</dbReference>
<proteinExistence type="predicted"/>
<name>A0A5C8ZL28_9GAMM</name>
<dbReference type="Gene3D" id="3.10.620.30">
    <property type="match status" value="1"/>
</dbReference>